<dbReference type="InterPro" id="IPR043712">
    <property type="entry name" value="DUF5652"/>
</dbReference>
<evidence type="ECO:0000313" key="4">
    <source>
        <dbReference type="Proteomes" id="UP000178817"/>
    </source>
</evidence>
<name>A0A1G2SCH5_9BACT</name>
<reference evidence="3 4" key="1">
    <citation type="journal article" date="2016" name="Nat. Commun.">
        <title>Thousands of microbial genomes shed light on interconnected biogeochemical processes in an aquifer system.</title>
        <authorList>
            <person name="Anantharaman K."/>
            <person name="Brown C.T."/>
            <person name="Hug L.A."/>
            <person name="Sharon I."/>
            <person name="Castelle C.J."/>
            <person name="Probst A.J."/>
            <person name="Thomas B.C."/>
            <person name="Singh A."/>
            <person name="Wilkins M.J."/>
            <person name="Karaoz U."/>
            <person name="Brodie E.L."/>
            <person name="Williams K.H."/>
            <person name="Hubbard S.S."/>
            <person name="Banfield J.F."/>
        </authorList>
    </citation>
    <scope>NUCLEOTIDE SEQUENCE [LARGE SCALE GENOMIC DNA]</scope>
</reference>
<feature type="transmembrane region" description="Helical" evidence="1">
    <location>
        <begin position="6"/>
        <end position="25"/>
    </location>
</feature>
<dbReference type="EMBL" id="MHUV01000004">
    <property type="protein sequence ID" value="OHA82720.1"/>
    <property type="molecule type" value="Genomic_DNA"/>
</dbReference>
<evidence type="ECO:0000256" key="1">
    <source>
        <dbReference type="SAM" id="Phobius"/>
    </source>
</evidence>
<accession>A0A1G2SCH5</accession>
<keyword evidence="1" id="KW-0472">Membrane</keyword>
<proteinExistence type="predicted"/>
<sequence length="68" mass="8210">MEQILLQNIWVLVALAIWTLPWKGYALWKSARRGEKWWFVALLLVNLFAILEIVYIFFFSKKEISHEK</sequence>
<keyword evidence="1" id="KW-1133">Transmembrane helix</keyword>
<evidence type="ECO:0000313" key="3">
    <source>
        <dbReference type="EMBL" id="OHA82720.1"/>
    </source>
</evidence>
<dbReference type="Pfam" id="PF18893">
    <property type="entry name" value="DUF5652"/>
    <property type="match status" value="1"/>
</dbReference>
<evidence type="ECO:0000259" key="2">
    <source>
        <dbReference type="Pfam" id="PF18893"/>
    </source>
</evidence>
<comment type="caution">
    <text evidence="3">The sequence shown here is derived from an EMBL/GenBank/DDBJ whole genome shotgun (WGS) entry which is preliminary data.</text>
</comment>
<feature type="domain" description="DUF5652" evidence="2">
    <location>
        <begin position="3"/>
        <end position="64"/>
    </location>
</feature>
<feature type="transmembrane region" description="Helical" evidence="1">
    <location>
        <begin position="37"/>
        <end position="58"/>
    </location>
</feature>
<keyword evidence="1" id="KW-0812">Transmembrane</keyword>
<dbReference type="AlphaFoldDB" id="A0A1G2SCH5"/>
<organism evidence="3 4">
    <name type="scientific">Candidatus Yonathbacteria bacterium RIFCSPLOWO2_01_FULL_43_27</name>
    <dbReference type="NCBI Taxonomy" id="1802726"/>
    <lineage>
        <taxon>Bacteria</taxon>
        <taxon>Candidatus Yonathiibacteriota</taxon>
    </lineage>
</organism>
<dbReference type="Proteomes" id="UP000178817">
    <property type="component" value="Unassembled WGS sequence"/>
</dbReference>
<gene>
    <name evidence="3" type="ORF">A3B07_01200</name>
</gene>
<protein>
    <recommendedName>
        <fullName evidence="2">DUF5652 domain-containing protein</fullName>
    </recommendedName>
</protein>